<dbReference type="CDD" id="cd16442">
    <property type="entry name" value="BPL"/>
    <property type="match status" value="1"/>
</dbReference>
<dbReference type="InterPro" id="IPR003142">
    <property type="entry name" value="BPL_C"/>
</dbReference>
<dbReference type="RefSeq" id="WP_111433416.1">
    <property type="nucleotide sequence ID" value="NZ_JACIGG010000005.1"/>
</dbReference>
<evidence type="ECO:0000256" key="2">
    <source>
        <dbReference type="ARBA" id="ARBA00022741"/>
    </source>
</evidence>
<dbReference type="GO" id="GO:0004077">
    <property type="term" value="F:biotin--[biotin carboxyl-carrier protein] ligase activity"/>
    <property type="evidence" value="ECO:0007669"/>
    <property type="project" value="UniProtKB-EC"/>
</dbReference>
<dbReference type="InterPro" id="IPR004408">
    <property type="entry name" value="Biotin_CoA_COase_ligase"/>
</dbReference>
<dbReference type="GO" id="GO:0005524">
    <property type="term" value="F:ATP binding"/>
    <property type="evidence" value="ECO:0007669"/>
    <property type="project" value="UniProtKB-KW"/>
</dbReference>
<dbReference type="SUPFAM" id="SSF50037">
    <property type="entry name" value="C-terminal domain of transcriptional repressors"/>
    <property type="match status" value="1"/>
</dbReference>
<comment type="caution">
    <text evidence="8">The sequence shown here is derived from an EMBL/GenBank/DDBJ whole genome shotgun (WGS) entry which is preliminary data.</text>
</comment>
<keyword evidence="1 8" id="KW-0436">Ligase</keyword>
<evidence type="ECO:0000313" key="8">
    <source>
        <dbReference type="EMBL" id="RAI28668.1"/>
    </source>
</evidence>
<evidence type="ECO:0000256" key="4">
    <source>
        <dbReference type="ARBA" id="ARBA00023267"/>
    </source>
</evidence>
<sequence>MPQLKETSSGIRRDHRALVDSTNAAALAEARKGWRAPLWVTADRQEVGRGRQGRRWVSEPGNLYASLLLIDPAPPHALPQLGLVAAVALARAIEAAGPLSEPVGLKWPNDAIVAGKKLSGMLLEAEVVDDHTTATVIGIGVNVVSAPEGLAYPTASTSALGGVADPEVLFAALDVTLADALDEWARGEGFADIRRHWLERAVGLGGPLKVRLGDDMITGIFRDLDTNGHLILEAEDGTLSTIAAGDVFFPDWPSGEDR</sequence>
<dbReference type="Pfam" id="PF03099">
    <property type="entry name" value="BPL_LplA_LipB"/>
    <property type="match status" value="1"/>
</dbReference>
<dbReference type="EC" id="6.3.4.15" evidence="5"/>
<dbReference type="Pfam" id="PF02237">
    <property type="entry name" value="BPL_C"/>
    <property type="match status" value="1"/>
</dbReference>
<keyword evidence="9" id="KW-1185">Reference proteome</keyword>
<dbReference type="InterPro" id="IPR045864">
    <property type="entry name" value="aa-tRNA-synth_II/BPL/LPL"/>
</dbReference>
<organism evidence="8 9">
    <name type="scientific">Rhodobium orientis</name>
    <dbReference type="NCBI Taxonomy" id="34017"/>
    <lineage>
        <taxon>Bacteria</taxon>
        <taxon>Pseudomonadati</taxon>
        <taxon>Pseudomonadota</taxon>
        <taxon>Alphaproteobacteria</taxon>
        <taxon>Hyphomicrobiales</taxon>
        <taxon>Rhodobiaceae</taxon>
        <taxon>Rhodobium</taxon>
    </lineage>
</organism>
<name>A0A327JZY1_9HYPH</name>
<evidence type="ECO:0000256" key="3">
    <source>
        <dbReference type="ARBA" id="ARBA00022840"/>
    </source>
</evidence>
<keyword evidence="3" id="KW-0067">ATP-binding</keyword>
<dbReference type="OrthoDB" id="9807064at2"/>
<comment type="catalytic activity">
    <reaction evidence="6">
        <text>biotin + L-lysyl-[protein] + ATP = N(6)-biotinyl-L-lysyl-[protein] + AMP + diphosphate + H(+)</text>
        <dbReference type="Rhea" id="RHEA:11756"/>
        <dbReference type="Rhea" id="RHEA-COMP:9752"/>
        <dbReference type="Rhea" id="RHEA-COMP:10505"/>
        <dbReference type="ChEBI" id="CHEBI:15378"/>
        <dbReference type="ChEBI" id="CHEBI:29969"/>
        <dbReference type="ChEBI" id="CHEBI:30616"/>
        <dbReference type="ChEBI" id="CHEBI:33019"/>
        <dbReference type="ChEBI" id="CHEBI:57586"/>
        <dbReference type="ChEBI" id="CHEBI:83144"/>
        <dbReference type="ChEBI" id="CHEBI:456215"/>
        <dbReference type="EC" id="6.3.4.15"/>
    </reaction>
</comment>
<dbReference type="NCBIfam" id="TIGR00121">
    <property type="entry name" value="birA_ligase"/>
    <property type="match status" value="1"/>
</dbReference>
<evidence type="ECO:0000256" key="1">
    <source>
        <dbReference type="ARBA" id="ARBA00022598"/>
    </source>
</evidence>
<gene>
    <name evidence="8" type="ORF">CH339_05965</name>
</gene>
<protein>
    <recommendedName>
        <fullName evidence="5">biotin--[biotin carboxyl-carrier protein] ligase</fullName>
        <ecNumber evidence="5">6.3.4.15</ecNumber>
    </recommendedName>
</protein>
<dbReference type="InterPro" id="IPR004143">
    <property type="entry name" value="BPL_LPL_catalytic"/>
</dbReference>
<proteinExistence type="predicted"/>
<dbReference type="SUPFAM" id="SSF55681">
    <property type="entry name" value="Class II aaRS and biotin synthetases"/>
    <property type="match status" value="1"/>
</dbReference>
<evidence type="ECO:0000259" key="7">
    <source>
        <dbReference type="PROSITE" id="PS51733"/>
    </source>
</evidence>
<evidence type="ECO:0000313" key="9">
    <source>
        <dbReference type="Proteomes" id="UP000249299"/>
    </source>
</evidence>
<dbReference type="PANTHER" id="PTHR12835">
    <property type="entry name" value="BIOTIN PROTEIN LIGASE"/>
    <property type="match status" value="1"/>
</dbReference>
<reference evidence="8 9" key="1">
    <citation type="submission" date="2017-07" db="EMBL/GenBank/DDBJ databases">
        <title>Draft Genome Sequences of Select Purple Nonsulfur Bacteria.</title>
        <authorList>
            <person name="Lasarre B."/>
            <person name="Mckinlay J.B."/>
        </authorList>
    </citation>
    <scope>NUCLEOTIDE SEQUENCE [LARGE SCALE GENOMIC DNA]</scope>
    <source>
        <strain evidence="8 9">DSM 11290</strain>
    </source>
</reference>
<dbReference type="GO" id="GO:0005737">
    <property type="term" value="C:cytoplasm"/>
    <property type="evidence" value="ECO:0007669"/>
    <property type="project" value="TreeGrafter"/>
</dbReference>
<evidence type="ECO:0000256" key="6">
    <source>
        <dbReference type="ARBA" id="ARBA00047846"/>
    </source>
</evidence>
<dbReference type="PANTHER" id="PTHR12835:SF5">
    <property type="entry name" value="BIOTIN--PROTEIN LIGASE"/>
    <property type="match status" value="1"/>
</dbReference>
<evidence type="ECO:0000256" key="5">
    <source>
        <dbReference type="ARBA" id="ARBA00024227"/>
    </source>
</evidence>
<feature type="domain" description="BPL/LPL catalytic" evidence="7">
    <location>
        <begin position="1"/>
        <end position="185"/>
    </location>
</feature>
<dbReference type="Proteomes" id="UP000249299">
    <property type="component" value="Unassembled WGS sequence"/>
</dbReference>
<dbReference type="EMBL" id="NPEV01000008">
    <property type="protein sequence ID" value="RAI28668.1"/>
    <property type="molecule type" value="Genomic_DNA"/>
</dbReference>
<keyword evidence="2" id="KW-0547">Nucleotide-binding</keyword>
<accession>A0A327JZY1</accession>
<dbReference type="Gene3D" id="2.30.30.100">
    <property type="match status" value="1"/>
</dbReference>
<dbReference type="PROSITE" id="PS51733">
    <property type="entry name" value="BPL_LPL_CATALYTIC"/>
    <property type="match status" value="1"/>
</dbReference>
<dbReference type="InterPro" id="IPR008988">
    <property type="entry name" value="Transcriptional_repressor_C"/>
</dbReference>
<keyword evidence="4" id="KW-0092">Biotin</keyword>
<dbReference type="AlphaFoldDB" id="A0A327JZY1"/>
<dbReference type="Gene3D" id="3.30.930.10">
    <property type="entry name" value="Bira Bifunctional Protein, Domain 2"/>
    <property type="match status" value="1"/>
</dbReference>